<dbReference type="Proteomes" id="UP001415857">
    <property type="component" value="Unassembled WGS sequence"/>
</dbReference>
<organism evidence="2 3">
    <name type="scientific">Liquidambar formosana</name>
    <name type="common">Formosan gum</name>
    <dbReference type="NCBI Taxonomy" id="63359"/>
    <lineage>
        <taxon>Eukaryota</taxon>
        <taxon>Viridiplantae</taxon>
        <taxon>Streptophyta</taxon>
        <taxon>Embryophyta</taxon>
        <taxon>Tracheophyta</taxon>
        <taxon>Spermatophyta</taxon>
        <taxon>Magnoliopsida</taxon>
        <taxon>eudicotyledons</taxon>
        <taxon>Gunneridae</taxon>
        <taxon>Pentapetalae</taxon>
        <taxon>Saxifragales</taxon>
        <taxon>Altingiaceae</taxon>
        <taxon>Liquidambar</taxon>
    </lineage>
</organism>
<dbReference type="AlphaFoldDB" id="A0AAP0S720"/>
<evidence type="ECO:0000313" key="3">
    <source>
        <dbReference type="Proteomes" id="UP001415857"/>
    </source>
</evidence>
<evidence type="ECO:0000256" key="1">
    <source>
        <dbReference type="SAM" id="MobiDB-lite"/>
    </source>
</evidence>
<sequence>MKYHFQNSTVESKQDKGKERKKGQRVSNPNLKFSFIKKERGYKDRIYIKTEFIIYVKLALGTDPKLFGTLFQSFLPRGRTARCAWEYFPHDLLYNLPSRAREVAEAADGVALEFAGGGRFA</sequence>
<feature type="compositionally biased region" description="Polar residues" evidence="1">
    <location>
        <begin position="1"/>
        <end position="11"/>
    </location>
</feature>
<proteinExistence type="predicted"/>
<accession>A0AAP0S720</accession>
<reference evidence="2 3" key="1">
    <citation type="journal article" date="2024" name="Plant J.">
        <title>Genome sequences and population genomics reveal climatic adaptation and genomic divergence between two closely related sweetgum species.</title>
        <authorList>
            <person name="Xu W.Q."/>
            <person name="Ren C.Q."/>
            <person name="Zhang X.Y."/>
            <person name="Comes H.P."/>
            <person name="Liu X.H."/>
            <person name="Li Y.G."/>
            <person name="Kettle C.J."/>
            <person name="Jalonen R."/>
            <person name="Gaisberger H."/>
            <person name="Ma Y.Z."/>
            <person name="Qiu Y.X."/>
        </authorList>
    </citation>
    <scope>NUCLEOTIDE SEQUENCE [LARGE SCALE GENOMIC DNA]</scope>
    <source>
        <strain evidence="2">Hangzhou</strain>
    </source>
</reference>
<keyword evidence="3" id="KW-1185">Reference proteome</keyword>
<gene>
    <name evidence="2" type="ORF">L1049_019727</name>
</gene>
<comment type="caution">
    <text evidence="2">The sequence shown here is derived from an EMBL/GenBank/DDBJ whole genome shotgun (WGS) entry which is preliminary data.</text>
</comment>
<name>A0AAP0S720_LIQFO</name>
<protein>
    <submittedName>
        <fullName evidence="2">Uncharacterized protein</fullName>
    </submittedName>
</protein>
<dbReference type="EMBL" id="JBBPBK010000001">
    <property type="protein sequence ID" value="KAK9291777.1"/>
    <property type="molecule type" value="Genomic_DNA"/>
</dbReference>
<evidence type="ECO:0000313" key="2">
    <source>
        <dbReference type="EMBL" id="KAK9291777.1"/>
    </source>
</evidence>
<feature type="region of interest" description="Disordered" evidence="1">
    <location>
        <begin position="1"/>
        <end position="26"/>
    </location>
</feature>